<feature type="domain" description="PEP-utilising enzyme mobile" evidence="2">
    <location>
        <begin position="18"/>
        <end position="90"/>
    </location>
</feature>
<reference evidence="3 4" key="1">
    <citation type="submission" date="2018-06" db="EMBL/GenBank/DDBJ databases">
        <authorList>
            <consortium name="Pathogen Informatics"/>
            <person name="Doyle S."/>
        </authorList>
    </citation>
    <scope>NUCLEOTIDE SEQUENCE [LARGE SCALE GENOMIC DNA]</scope>
    <source>
        <strain evidence="3 4">NCTC8009</strain>
    </source>
</reference>
<dbReference type="EMBL" id="UARW01000010">
    <property type="protein sequence ID" value="SQD02439.1"/>
    <property type="molecule type" value="Genomic_DNA"/>
</dbReference>
<dbReference type="AlphaFoldDB" id="A0A2X3LU81"/>
<accession>A0A2X3LU81</accession>
<evidence type="ECO:0000313" key="3">
    <source>
        <dbReference type="EMBL" id="SQD02439.1"/>
    </source>
</evidence>
<evidence type="ECO:0000313" key="4">
    <source>
        <dbReference type="Proteomes" id="UP000250991"/>
    </source>
</evidence>
<name>A0A2X3LU81_ECOLX</name>
<dbReference type="SUPFAM" id="SSF52009">
    <property type="entry name" value="Phosphohistidine domain"/>
    <property type="match status" value="1"/>
</dbReference>
<dbReference type="EC" id="2.7.1.-" evidence="3"/>
<dbReference type="Pfam" id="PF00391">
    <property type="entry name" value="PEP-utilizers"/>
    <property type="match status" value="1"/>
</dbReference>
<keyword evidence="3" id="KW-0808">Transferase</keyword>
<sequence>MLHITWPELKPRNNLVLEKPTILVAEDLTPSQFLSLDLKNLAGMILEKTGRTSHTLILARASAIPVLSGLPLDAIARYAGQPAVLDAQCGVLAINPNDAVSGYYQVAQTLADKRQNNRRRLPRSWPIPVITSVLISRRILAPLWKHQARLPTARKASGCSVPKCCIWDRDSAPDEQEQFESLPAGATGSGRQADYLPHNGHRRR</sequence>
<dbReference type="InterPro" id="IPR036637">
    <property type="entry name" value="Phosphohistidine_dom_sf"/>
</dbReference>
<dbReference type="InterPro" id="IPR008279">
    <property type="entry name" value="PEP-util_enz_mobile_dom"/>
</dbReference>
<dbReference type="Proteomes" id="UP000250991">
    <property type="component" value="Unassembled WGS sequence"/>
</dbReference>
<dbReference type="PANTHER" id="PTHR46244:SF4">
    <property type="entry name" value="MULTIPHOSPHORYL TRANSFER PROTEIN 1-RELATED"/>
    <property type="match status" value="1"/>
</dbReference>
<keyword evidence="3" id="KW-0670">Pyruvate</keyword>
<dbReference type="InterPro" id="IPR050499">
    <property type="entry name" value="PEP-utilizing_PTS_enzyme"/>
</dbReference>
<evidence type="ECO:0000259" key="2">
    <source>
        <dbReference type="Pfam" id="PF00391"/>
    </source>
</evidence>
<dbReference type="PANTHER" id="PTHR46244">
    <property type="entry name" value="PHOSPHOENOLPYRUVATE-PROTEIN PHOSPHOTRANSFERASE"/>
    <property type="match status" value="1"/>
</dbReference>
<evidence type="ECO:0000256" key="1">
    <source>
        <dbReference type="SAM" id="MobiDB-lite"/>
    </source>
</evidence>
<dbReference type="GO" id="GO:0016772">
    <property type="term" value="F:transferase activity, transferring phosphorus-containing groups"/>
    <property type="evidence" value="ECO:0007669"/>
    <property type="project" value="InterPro"/>
</dbReference>
<dbReference type="Gene3D" id="3.50.30.10">
    <property type="entry name" value="Phosphohistidine domain"/>
    <property type="match status" value="1"/>
</dbReference>
<protein>
    <submittedName>
        <fullName evidence="3">Multiphosphoryl transfer protein 1 [includes phosphoenolpyruvate-protein phosphotransferasephosphocarrier protein Hp fructose-like phosphotransferase enzyme IIA component]</fullName>
        <ecNumber evidence="3">2.7.1.-</ecNumber>
    </submittedName>
</protein>
<proteinExistence type="predicted"/>
<gene>
    <name evidence="3" type="primary">fryA_4</name>
    <name evidence="3" type="ORF">NCTC8009_02894</name>
</gene>
<organism evidence="3 4">
    <name type="scientific">Escherichia coli</name>
    <dbReference type="NCBI Taxonomy" id="562"/>
    <lineage>
        <taxon>Bacteria</taxon>
        <taxon>Pseudomonadati</taxon>
        <taxon>Pseudomonadota</taxon>
        <taxon>Gammaproteobacteria</taxon>
        <taxon>Enterobacterales</taxon>
        <taxon>Enterobacteriaceae</taxon>
        <taxon>Escherichia</taxon>
    </lineage>
</organism>
<feature type="region of interest" description="Disordered" evidence="1">
    <location>
        <begin position="175"/>
        <end position="204"/>
    </location>
</feature>